<evidence type="ECO:0000313" key="5">
    <source>
        <dbReference type="Proteomes" id="UP000255066"/>
    </source>
</evidence>
<dbReference type="EMBL" id="LNXT01000005">
    <property type="protein sequence ID" value="KTC75312.1"/>
    <property type="molecule type" value="Genomic_DNA"/>
</dbReference>
<sequence>MKLSVSGKPEQSAGNIDITLTEESPTHVAYSGTTETSSGVERLNAAVHKKDDLQLLARGGNGHDGVRGANGRDGRDGRKGADATACMDAGPGENGTDGEPGQTGTDGGPAGDGGHIKITVGDADLALLGIIRETDVSAGTPGKAGSHGKGGKGGRGGQGGDQYMEYGSDHHHHHDSHHHYHPHHDMPHFIYRPQGSNGESGKDGFTPTTPLHPGKPGVNGTVNYYITSQGRVQSTHSEPYHLTMASLKLQSEQQSGLFEPGDTVYVTTEVYNQASTMPSPIEAMPVRLARDPVLMEKTAGEVAGNIPAGGVADNQLKPLSFVIDDPLIPEGYCSKPYVQKATVSARLMNTRLDRPYTESAAQTIEIRYPVELLDRQMHYAIGIDEELSLELEAKNISQKPLGAELGRDVFLQIIAPEYNVIEAKAVRRLEPGQSEKLTARVTMNAQQLYGSQTQYKANLLLQPIDRDKSVSLIQQQIFNVQLTPKYQLSESGFTLVINAETSPAAIQYWMEELTRIAQKPIAVWNTSYYGAFPLETIEKSLLAENPHGTVVVLDNEYTAANGKKVRNSEFVSKDNLLHAAQVHDSSIVIVGENKQLPESYKSDEPVLFWPEPVKHYTSLDSLVQDLLLDKPEDISHAKVTLPAETFFSVSTPEQVLARVRETLEKSFPYRDYHLKVQRAGNSASRVIVEVRRLADKLDAQVKAVNLNASQMLDPQKAASTNQRTLIKALPFSQKLGLFMKSGNPFHQHLTQAIISDLLAEQTLVRQSKTYGSWWDLINGRYRPDYRSELKKLNQLVSCLHTMALQGQLYNAQVWVPMVIQVLAQIQYQVRQQTTFWSRLADFFISQTNEEINRSTRALCKQALASYSQITQAPLNSLESHLDNQSHRLEFEDKLEKYINRLDEALRRRGCFFNTRQCQNERAAAQALLLVCRRQLAPATLENLELLHKGNLKSFFREFTALYPELQEHNEHHPAYV</sequence>
<reference evidence="3 5" key="2">
    <citation type="submission" date="2018-06" db="EMBL/GenBank/DDBJ databases">
        <authorList>
            <consortium name="Pathogen Informatics"/>
            <person name="Doyle S."/>
        </authorList>
    </citation>
    <scope>NUCLEOTIDE SEQUENCE [LARGE SCALE GENOMIC DNA]</scope>
    <source>
        <strain evidence="3 5">NCTC12437</strain>
    </source>
</reference>
<feature type="region of interest" description="Disordered" evidence="1">
    <location>
        <begin position="1"/>
        <end position="37"/>
    </location>
</feature>
<dbReference type="RefSeq" id="WP_058522577.1">
    <property type="nucleotide sequence ID" value="NZ_CAAAHV010000016.1"/>
</dbReference>
<evidence type="ECO:0000256" key="1">
    <source>
        <dbReference type="SAM" id="MobiDB-lite"/>
    </source>
</evidence>
<feature type="compositionally biased region" description="Basic and acidic residues" evidence="1">
    <location>
        <begin position="64"/>
        <end position="81"/>
    </location>
</feature>
<name>A0A378IDY7_9GAMM</name>
<gene>
    <name evidence="2" type="ORF">Lbir_0457</name>
    <name evidence="3" type="ORF">NCTC12437_02899</name>
</gene>
<dbReference type="AlphaFoldDB" id="A0A378IDY7"/>
<evidence type="ECO:0000313" key="4">
    <source>
        <dbReference type="Proteomes" id="UP000054735"/>
    </source>
</evidence>
<dbReference type="Proteomes" id="UP000255066">
    <property type="component" value="Unassembled WGS sequence"/>
</dbReference>
<dbReference type="OrthoDB" id="5649469at2"/>
<dbReference type="STRING" id="28083.Lbir_0457"/>
<keyword evidence="4" id="KW-1185">Reference proteome</keyword>
<organism evidence="3 5">
    <name type="scientific">Legionella birminghamensis</name>
    <dbReference type="NCBI Taxonomy" id="28083"/>
    <lineage>
        <taxon>Bacteria</taxon>
        <taxon>Pseudomonadati</taxon>
        <taxon>Pseudomonadota</taxon>
        <taxon>Gammaproteobacteria</taxon>
        <taxon>Legionellales</taxon>
        <taxon>Legionellaceae</taxon>
        <taxon>Legionella</taxon>
    </lineage>
</organism>
<dbReference type="Proteomes" id="UP000054735">
    <property type="component" value="Unassembled WGS sequence"/>
</dbReference>
<feature type="region of interest" description="Disordered" evidence="1">
    <location>
        <begin position="56"/>
        <end position="116"/>
    </location>
</feature>
<protein>
    <submittedName>
        <fullName evidence="3">Uncharacterized protein</fullName>
    </submittedName>
</protein>
<reference evidence="2 4" key="1">
    <citation type="submission" date="2015-11" db="EMBL/GenBank/DDBJ databases">
        <title>Genomic analysis of 38 Legionella species identifies large and diverse effector repertoires.</title>
        <authorList>
            <person name="Burstein D."/>
            <person name="Amaro F."/>
            <person name="Zusman T."/>
            <person name="Lifshitz Z."/>
            <person name="Cohen O."/>
            <person name="Gilbert J.A."/>
            <person name="Pupko T."/>
            <person name="Shuman H.A."/>
            <person name="Segal G."/>
        </authorList>
    </citation>
    <scope>NUCLEOTIDE SEQUENCE [LARGE SCALE GENOMIC DNA]</scope>
    <source>
        <strain evidence="2 4">CDC#1407-AL-14</strain>
    </source>
</reference>
<feature type="region of interest" description="Disordered" evidence="1">
    <location>
        <begin position="136"/>
        <end position="217"/>
    </location>
</feature>
<feature type="compositionally biased region" description="Gly residues" evidence="1">
    <location>
        <begin position="104"/>
        <end position="113"/>
    </location>
</feature>
<proteinExistence type="predicted"/>
<accession>A0A378IDY7</accession>
<evidence type="ECO:0000313" key="2">
    <source>
        <dbReference type="EMBL" id="KTC75312.1"/>
    </source>
</evidence>
<dbReference type="EMBL" id="UGNW01000001">
    <property type="protein sequence ID" value="STX33080.1"/>
    <property type="molecule type" value="Genomic_DNA"/>
</dbReference>
<feature type="compositionally biased region" description="Basic residues" evidence="1">
    <location>
        <begin position="170"/>
        <end position="182"/>
    </location>
</feature>
<feature type="compositionally biased region" description="Gly residues" evidence="1">
    <location>
        <begin position="145"/>
        <end position="160"/>
    </location>
</feature>
<evidence type="ECO:0000313" key="3">
    <source>
        <dbReference type="EMBL" id="STX33080.1"/>
    </source>
</evidence>